<gene>
    <name evidence="1" type="ORF">EZS27_027300</name>
</gene>
<accession>A0A5J4QQH0</accession>
<dbReference type="EMBL" id="SNRY01002850">
    <property type="protein sequence ID" value="KAA6323244.1"/>
    <property type="molecule type" value="Genomic_DNA"/>
</dbReference>
<evidence type="ECO:0000313" key="1">
    <source>
        <dbReference type="EMBL" id="KAA6323244.1"/>
    </source>
</evidence>
<comment type="caution">
    <text evidence="1">The sequence shown here is derived from an EMBL/GenBank/DDBJ whole genome shotgun (WGS) entry which is preliminary data.</text>
</comment>
<name>A0A5J4QQH0_9ZZZZ</name>
<organism evidence="1">
    <name type="scientific">termite gut metagenome</name>
    <dbReference type="NCBI Taxonomy" id="433724"/>
    <lineage>
        <taxon>unclassified sequences</taxon>
        <taxon>metagenomes</taxon>
        <taxon>organismal metagenomes</taxon>
    </lineage>
</organism>
<reference evidence="1" key="1">
    <citation type="submission" date="2019-03" db="EMBL/GenBank/DDBJ databases">
        <title>Single cell metagenomics reveals metabolic interactions within the superorganism composed of flagellate Streblomastix strix and complex community of Bacteroidetes bacteria on its surface.</title>
        <authorList>
            <person name="Treitli S.C."/>
            <person name="Kolisko M."/>
            <person name="Husnik F."/>
            <person name="Keeling P."/>
            <person name="Hampl V."/>
        </authorList>
    </citation>
    <scope>NUCLEOTIDE SEQUENCE</scope>
    <source>
        <strain evidence="1">STM</strain>
    </source>
</reference>
<proteinExistence type="predicted"/>
<protein>
    <submittedName>
        <fullName evidence="1">Uncharacterized protein</fullName>
    </submittedName>
</protein>
<sequence length="41" mass="5043">MPLSVFRSELTKPNYSQVFLENKRMILKEDKCYLFNPDFHY</sequence>
<dbReference type="AlphaFoldDB" id="A0A5J4QQH0"/>